<evidence type="ECO:0000259" key="4">
    <source>
        <dbReference type="PROSITE" id="PS01358"/>
    </source>
</evidence>
<dbReference type="SUPFAM" id="SSF90209">
    <property type="entry name" value="Ran binding protein zinc finger-like"/>
    <property type="match status" value="1"/>
</dbReference>
<evidence type="ECO:0000313" key="5">
    <source>
        <dbReference type="EMBL" id="OHU95564.1"/>
    </source>
</evidence>
<proteinExistence type="predicted"/>
<keyword evidence="3" id="KW-0862">Zinc</keyword>
<dbReference type="InterPro" id="IPR055999">
    <property type="entry name" value="DUF7577"/>
</dbReference>
<accession>A0A1S1N2Z6</accession>
<dbReference type="Proteomes" id="UP000180253">
    <property type="component" value="Unassembled WGS sequence"/>
</dbReference>
<dbReference type="RefSeq" id="WP_070991752.1">
    <property type="nucleotide sequence ID" value="NZ_CBCSHD010000002.1"/>
</dbReference>
<gene>
    <name evidence="5" type="ORF">BIW53_10080</name>
</gene>
<dbReference type="GO" id="GO:0008270">
    <property type="term" value="F:zinc ion binding"/>
    <property type="evidence" value="ECO:0007669"/>
    <property type="project" value="UniProtKB-KW"/>
</dbReference>
<evidence type="ECO:0000313" key="6">
    <source>
        <dbReference type="Proteomes" id="UP000180253"/>
    </source>
</evidence>
<dbReference type="Pfam" id="PF24463">
    <property type="entry name" value="DUF7577"/>
    <property type="match status" value="1"/>
</dbReference>
<comment type="caution">
    <text evidence="5">The sequence shown here is derived from an EMBL/GenBank/DDBJ whole genome shotgun (WGS) entry which is preliminary data.</text>
</comment>
<dbReference type="InterPro" id="IPR036443">
    <property type="entry name" value="Znf_RanBP2_sf"/>
</dbReference>
<feature type="domain" description="RanBP2-type" evidence="4">
    <location>
        <begin position="83"/>
        <end position="102"/>
    </location>
</feature>
<keyword evidence="1" id="KW-0479">Metal-binding</keyword>
<organism evidence="5 6">
    <name type="scientific">Pseudoalteromonas byunsanensis</name>
    <dbReference type="NCBI Taxonomy" id="327939"/>
    <lineage>
        <taxon>Bacteria</taxon>
        <taxon>Pseudomonadati</taxon>
        <taxon>Pseudomonadota</taxon>
        <taxon>Gammaproteobacteria</taxon>
        <taxon>Alteromonadales</taxon>
        <taxon>Pseudoalteromonadaceae</taxon>
        <taxon>Pseudoalteromonas</taxon>
    </lineage>
</organism>
<dbReference type="OrthoDB" id="9814654at2"/>
<dbReference type="InterPro" id="IPR018551">
    <property type="entry name" value="DUF2007"/>
</dbReference>
<evidence type="ECO:0000256" key="1">
    <source>
        <dbReference type="ARBA" id="ARBA00022723"/>
    </source>
</evidence>
<dbReference type="Pfam" id="PF09413">
    <property type="entry name" value="DUF2007"/>
    <property type="match status" value="1"/>
</dbReference>
<evidence type="ECO:0000256" key="2">
    <source>
        <dbReference type="ARBA" id="ARBA00022771"/>
    </source>
</evidence>
<reference evidence="5 6" key="1">
    <citation type="submission" date="2016-10" db="EMBL/GenBank/DDBJ databases">
        <title>Pseudoalteromonas amylolytica sp. nov., isolated from the surface seawater.</title>
        <authorList>
            <person name="Wu Y.-H."/>
            <person name="Cheng H."/>
            <person name="Jin X.-B."/>
            <person name="Wang C.-S."/>
            <person name="Xu X.-W."/>
        </authorList>
    </citation>
    <scope>NUCLEOTIDE SEQUENCE [LARGE SCALE GENOMIC DNA]</scope>
    <source>
        <strain evidence="5 6">JCM 12483</strain>
    </source>
</reference>
<keyword evidence="6" id="KW-1185">Reference proteome</keyword>
<dbReference type="STRING" id="327939.BIW53_10080"/>
<dbReference type="PROSITE" id="PS01358">
    <property type="entry name" value="ZF_RANBP2_1"/>
    <property type="match status" value="1"/>
</dbReference>
<evidence type="ECO:0000256" key="3">
    <source>
        <dbReference type="ARBA" id="ARBA00022833"/>
    </source>
</evidence>
<sequence>MTDNSFKWRCVFTTDNLLEAHIVKGLLSQARIVSRLDGEPLLGGIGEIPADQAKLSLMVYEIKVRAAQKILVDYAQKQLTSDWRCNHCTELNGPAFQYCWQCGKQNDQSE</sequence>
<dbReference type="EMBL" id="MNAN01000030">
    <property type="protein sequence ID" value="OHU95564.1"/>
    <property type="molecule type" value="Genomic_DNA"/>
</dbReference>
<dbReference type="AlphaFoldDB" id="A0A1S1N2Z6"/>
<protein>
    <recommendedName>
        <fullName evidence="4">RanBP2-type domain-containing protein</fullName>
    </recommendedName>
</protein>
<keyword evidence="2" id="KW-0863">Zinc-finger</keyword>
<dbReference type="InterPro" id="IPR001876">
    <property type="entry name" value="Znf_RanBP2"/>
</dbReference>
<name>A0A1S1N2Z6_9GAMM</name>